<dbReference type="Proteomes" id="UP001107558">
    <property type="component" value="Unassembled WGS sequence"/>
</dbReference>
<dbReference type="AlphaFoldDB" id="A0A9J6B8P5"/>
<dbReference type="OrthoDB" id="7487068at2759"/>
<sequence>SKNSNADSNLNSNSNVDNSRSGSPINQEVNSANVKIKPIVLKTFLKISGRNVQVICNNQKDKTIVIEKLRLQEFKFHTFTEEINKNMTVLLKGFYLDKVENVKQLITLAGLEVKTLRIFTKFDDSATYAISMEKSHSIGELNNRFRIIDSIIVKWEPFDRSKKRPTQCFKCKKFGHSSIIVIINENV</sequence>
<gene>
    <name evidence="2" type="ORF">PVAND_017751</name>
</gene>
<feature type="region of interest" description="Disordered" evidence="1">
    <location>
        <begin position="1"/>
        <end position="26"/>
    </location>
</feature>
<proteinExistence type="predicted"/>
<reference evidence="2" key="1">
    <citation type="submission" date="2021-03" db="EMBL/GenBank/DDBJ databases">
        <title>Chromosome level genome of the anhydrobiotic midge Polypedilum vanderplanki.</title>
        <authorList>
            <person name="Yoshida Y."/>
            <person name="Kikawada T."/>
            <person name="Gusev O."/>
        </authorList>
    </citation>
    <scope>NUCLEOTIDE SEQUENCE</scope>
    <source>
        <strain evidence="2">NIAS01</strain>
        <tissue evidence="2">Whole body or cell culture</tissue>
    </source>
</reference>
<feature type="compositionally biased region" description="Low complexity" evidence="1">
    <location>
        <begin position="1"/>
        <end position="23"/>
    </location>
</feature>
<evidence type="ECO:0000256" key="1">
    <source>
        <dbReference type="SAM" id="MobiDB-lite"/>
    </source>
</evidence>
<feature type="non-terminal residue" evidence="2">
    <location>
        <position position="1"/>
    </location>
</feature>
<keyword evidence="3" id="KW-1185">Reference proteome</keyword>
<accession>A0A9J6B8P5</accession>
<organism evidence="2 3">
    <name type="scientific">Polypedilum vanderplanki</name>
    <name type="common">Sleeping chironomid midge</name>
    <dbReference type="NCBI Taxonomy" id="319348"/>
    <lineage>
        <taxon>Eukaryota</taxon>
        <taxon>Metazoa</taxon>
        <taxon>Ecdysozoa</taxon>
        <taxon>Arthropoda</taxon>
        <taxon>Hexapoda</taxon>
        <taxon>Insecta</taxon>
        <taxon>Pterygota</taxon>
        <taxon>Neoptera</taxon>
        <taxon>Endopterygota</taxon>
        <taxon>Diptera</taxon>
        <taxon>Nematocera</taxon>
        <taxon>Chironomoidea</taxon>
        <taxon>Chironomidae</taxon>
        <taxon>Chironominae</taxon>
        <taxon>Polypedilum</taxon>
        <taxon>Polypedilum</taxon>
    </lineage>
</organism>
<comment type="caution">
    <text evidence="2">The sequence shown here is derived from an EMBL/GenBank/DDBJ whole genome shotgun (WGS) entry which is preliminary data.</text>
</comment>
<protein>
    <submittedName>
        <fullName evidence="2">Uncharacterized protein</fullName>
    </submittedName>
</protein>
<dbReference type="EMBL" id="JADBJN010000212">
    <property type="protein sequence ID" value="KAG5666077.1"/>
    <property type="molecule type" value="Genomic_DNA"/>
</dbReference>
<name>A0A9J6B8P5_POLVA</name>
<evidence type="ECO:0000313" key="3">
    <source>
        <dbReference type="Proteomes" id="UP001107558"/>
    </source>
</evidence>
<evidence type="ECO:0000313" key="2">
    <source>
        <dbReference type="EMBL" id="KAG5666077.1"/>
    </source>
</evidence>